<dbReference type="EMBL" id="BMAW01050023">
    <property type="protein sequence ID" value="GFS73566.1"/>
    <property type="molecule type" value="Genomic_DNA"/>
</dbReference>
<keyword evidence="2" id="KW-1185">Reference proteome</keyword>
<evidence type="ECO:0000313" key="2">
    <source>
        <dbReference type="Proteomes" id="UP000887013"/>
    </source>
</evidence>
<proteinExistence type="predicted"/>
<reference evidence="1" key="1">
    <citation type="submission" date="2020-08" db="EMBL/GenBank/DDBJ databases">
        <title>Multicomponent nature underlies the extraordinary mechanical properties of spider dragline silk.</title>
        <authorList>
            <person name="Kono N."/>
            <person name="Nakamura H."/>
            <person name="Mori M."/>
            <person name="Yoshida Y."/>
            <person name="Ohtoshi R."/>
            <person name="Malay A.D."/>
            <person name="Moran D.A.P."/>
            <person name="Tomita M."/>
            <person name="Numata K."/>
            <person name="Arakawa K."/>
        </authorList>
    </citation>
    <scope>NUCLEOTIDE SEQUENCE</scope>
</reference>
<comment type="caution">
    <text evidence="1">The sequence shown here is derived from an EMBL/GenBank/DDBJ whole genome shotgun (WGS) entry which is preliminary data.</text>
</comment>
<accession>A0A8X6MRA4</accession>
<name>A0A8X6MRA4_NEPPI</name>
<protein>
    <submittedName>
        <fullName evidence="1">Uncharacterized protein</fullName>
    </submittedName>
</protein>
<gene>
    <name evidence="1" type="ORF">NPIL_584281</name>
</gene>
<dbReference type="Proteomes" id="UP000887013">
    <property type="component" value="Unassembled WGS sequence"/>
</dbReference>
<dbReference type="AlphaFoldDB" id="A0A8X6MRA4"/>
<organism evidence="1 2">
    <name type="scientific">Nephila pilipes</name>
    <name type="common">Giant wood spider</name>
    <name type="synonym">Nephila maculata</name>
    <dbReference type="NCBI Taxonomy" id="299642"/>
    <lineage>
        <taxon>Eukaryota</taxon>
        <taxon>Metazoa</taxon>
        <taxon>Ecdysozoa</taxon>
        <taxon>Arthropoda</taxon>
        <taxon>Chelicerata</taxon>
        <taxon>Arachnida</taxon>
        <taxon>Araneae</taxon>
        <taxon>Araneomorphae</taxon>
        <taxon>Entelegynae</taxon>
        <taxon>Araneoidea</taxon>
        <taxon>Nephilidae</taxon>
        <taxon>Nephila</taxon>
    </lineage>
</organism>
<evidence type="ECO:0000313" key="1">
    <source>
        <dbReference type="EMBL" id="GFS73566.1"/>
    </source>
</evidence>
<sequence>MISSNFPSILQCSRLSSFCTTSFCRPNKLSLNPGIGNKTRLKKEIRRKQLQKHQEKRIKMLPELCLEINNTFGFLVKKSIRLLRLSKKRPIFWYVHKNGNAALPNHMSANGMSDNRKGIRAVDMEVGA</sequence>